<protein>
    <submittedName>
        <fullName evidence="7">Glycosyl transferase, group 2 family protein</fullName>
        <ecNumber evidence="7">2.4.1.-</ecNumber>
    </submittedName>
</protein>
<name>B9L0U0_THERP</name>
<dbReference type="Pfam" id="PF00535">
    <property type="entry name" value="Glycos_transf_2"/>
    <property type="match status" value="1"/>
</dbReference>
<dbReference type="InterPro" id="IPR001173">
    <property type="entry name" value="Glyco_trans_2-like"/>
</dbReference>
<keyword evidence="5" id="KW-0472">Membrane</keyword>
<proteinExistence type="predicted"/>
<dbReference type="PANTHER" id="PTHR43646">
    <property type="entry name" value="GLYCOSYLTRANSFERASE"/>
    <property type="match status" value="1"/>
</dbReference>
<dbReference type="PANTHER" id="PTHR43646:SF2">
    <property type="entry name" value="GLYCOSYLTRANSFERASE 2-LIKE DOMAIN-CONTAINING PROTEIN"/>
    <property type="match status" value="1"/>
</dbReference>
<dbReference type="KEGG" id="tro:trd_1161"/>
<dbReference type="CAZy" id="GT2">
    <property type="family name" value="Glycosyltransferase Family 2"/>
</dbReference>
<dbReference type="RefSeq" id="WP_015922114.1">
    <property type="nucleotide sequence ID" value="NC_011959.1"/>
</dbReference>
<dbReference type="STRING" id="309801.trd_1161"/>
<keyword evidence="2" id="KW-1003">Cell membrane</keyword>
<evidence type="ECO:0000313" key="8">
    <source>
        <dbReference type="Proteomes" id="UP000000447"/>
    </source>
</evidence>
<dbReference type="AlphaFoldDB" id="B9L0U0"/>
<evidence type="ECO:0000259" key="6">
    <source>
        <dbReference type="Pfam" id="PF00535"/>
    </source>
</evidence>
<dbReference type="OrthoDB" id="9806525at2"/>
<sequence length="392" mass="43322">MSGRAFSRLLALLVIAAHSIALARLVRSARQRLRDTSLATSEARPPDERVVAIVPVLNEQSRLAACLEGLIDQPSLVSAIVVVDTGSSDRTAQLVAAYQMRDSRVRWLSAGSPPVGWNGKVWGLVQACQAFPANWYLIIDADVRPAPTLAERMLALAVQHGVTCGSVALQQRPMPDIGSWLLHAAFLTTLVYRYGVPGRLFSEPDDALVNGQAMLLHHRAVEALDDLRSLAHTNAEDVAAARRLLQLGHRVAFWDALDDSYVTMYRDGRAIWHAWPRSLPANEERAPWRNLLDAALLAGTQGAWLPLLLASRVEPCLRPAAVLAFGVRLGMAWGIRRAYPRRPIWYWLSPLADPLVVVRLLMSSWDRRPTWRGRPIGKDVQHARESLGVGSL</sequence>
<dbReference type="InterPro" id="IPR029044">
    <property type="entry name" value="Nucleotide-diphossugar_trans"/>
</dbReference>
<comment type="subcellular location">
    <subcellularLocation>
        <location evidence="1">Cell membrane</location>
    </subcellularLocation>
</comment>
<dbReference type="EMBL" id="CP001275">
    <property type="protein sequence ID" value="ACM05722.1"/>
    <property type="molecule type" value="Genomic_DNA"/>
</dbReference>
<gene>
    <name evidence="7" type="ordered locus">trd_1161</name>
</gene>
<dbReference type="SUPFAM" id="SSF53448">
    <property type="entry name" value="Nucleotide-diphospho-sugar transferases"/>
    <property type="match status" value="1"/>
</dbReference>
<dbReference type="EC" id="2.4.1.-" evidence="7"/>
<evidence type="ECO:0000256" key="3">
    <source>
        <dbReference type="ARBA" id="ARBA00022676"/>
    </source>
</evidence>
<dbReference type="Gene3D" id="3.90.550.10">
    <property type="entry name" value="Spore Coat Polysaccharide Biosynthesis Protein SpsA, Chain A"/>
    <property type="match status" value="1"/>
</dbReference>
<evidence type="ECO:0000256" key="4">
    <source>
        <dbReference type="ARBA" id="ARBA00022679"/>
    </source>
</evidence>
<dbReference type="eggNOG" id="COG1216">
    <property type="taxonomic scope" value="Bacteria"/>
</dbReference>
<keyword evidence="8" id="KW-1185">Reference proteome</keyword>
<evidence type="ECO:0000256" key="1">
    <source>
        <dbReference type="ARBA" id="ARBA00004236"/>
    </source>
</evidence>
<organism evidence="7 8">
    <name type="scientific">Thermomicrobium roseum (strain ATCC 27502 / DSM 5159 / P-2)</name>
    <dbReference type="NCBI Taxonomy" id="309801"/>
    <lineage>
        <taxon>Bacteria</taxon>
        <taxon>Pseudomonadati</taxon>
        <taxon>Thermomicrobiota</taxon>
        <taxon>Thermomicrobia</taxon>
        <taxon>Thermomicrobiales</taxon>
        <taxon>Thermomicrobiaceae</taxon>
        <taxon>Thermomicrobium</taxon>
    </lineage>
</organism>
<dbReference type="Proteomes" id="UP000000447">
    <property type="component" value="Chromosome"/>
</dbReference>
<dbReference type="GO" id="GO:0005886">
    <property type="term" value="C:plasma membrane"/>
    <property type="evidence" value="ECO:0007669"/>
    <property type="project" value="UniProtKB-SubCell"/>
</dbReference>
<evidence type="ECO:0000256" key="5">
    <source>
        <dbReference type="ARBA" id="ARBA00023136"/>
    </source>
</evidence>
<dbReference type="HOGENOM" id="CLU_038143_0_0_0"/>
<dbReference type="GO" id="GO:0016757">
    <property type="term" value="F:glycosyltransferase activity"/>
    <property type="evidence" value="ECO:0007669"/>
    <property type="project" value="UniProtKB-KW"/>
</dbReference>
<reference evidence="7 8" key="1">
    <citation type="journal article" date="2009" name="PLoS ONE">
        <title>Complete genome sequence of the aerobic CO-oxidizing thermophile Thermomicrobium roseum.</title>
        <authorList>
            <person name="Wu D."/>
            <person name="Raymond J."/>
            <person name="Wu M."/>
            <person name="Chatterji S."/>
            <person name="Ren Q."/>
            <person name="Graham J.E."/>
            <person name="Bryant D.A."/>
            <person name="Robb F."/>
            <person name="Colman A."/>
            <person name="Tallon L.J."/>
            <person name="Badger J.H."/>
            <person name="Madupu R."/>
            <person name="Ward N.L."/>
            <person name="Eisen J.A."/>
        </authorList>
    </citation>
    <scope>NUCLEOTIDE SEQUENCE [LARGE SCALE GENOMIC DNA]</scope>
    <source>
        <strain evidence="8">ATCC 27502 / DSM 5159 / P-2</strain>
    </source>
</reference>
<keyword evidence="3 7" id="KW-0328">Glycosyltransferase</keyword>
<feature type="domain" description="Glycosyltransferase 2-like" evidence="6">
    <location>
        <begin position="53"/>
        <end position="168"/>
    </location>
</feature>
<evidence type="ECO:0000313" key="7">
    <source>
        <dbReference type="EMBL" id="ACM05722.1"/>
    </source>
</evidence>
<evidence type="ECO:0000256" key="2">
    <source>
        <dbReference type="ARBA" id="ARBA00022475"/>
    </source>
</evidence>
<keyword evidence="4 7" id="KW-0808">Transferase</keyword>
<accession>B9L0U0</accession>